<evidence type="ECO:0000313" key="4">
    <source>
        <dbReference type="Proteomes" id="UP001642406"/>
    </source>
</evidence>
<dbReference type="InterPro" id="IPR056024">
    <property type="entry name" value="DUF7605"/>
</dbReference>
<dbReference type="Pfam" id="PF00350">
    <property type="entry name" value="Dynamin_N"/>
    <property type="match status" value="1"/>
</dbReference>
<evidence type="ECO:0000259" key="2">
    <source>
        <dbReference type="Pfam" id="PF24564"/>
    </source>
</evidence>
<feature type="domain" description="Dynamin N-terminal" evidence="1">
    <location>
        <begin position="139"/>
        <end position="382"/>
    </location>
</feature>
<dbReference type="EMBL" id="CAWUHC010000041">
    <property type="protein sequence ID" value="CAK7222837.1"/>
    <property type="molecule type" value="Genomic_DNA"/>
</dbReference>
<evidence type="ECO:0000259" key="1">
    <source>
        <dbReference type="Pfam" id="PF00350"/>
    </source>
</evidence>
<dbReference type="InterPro" id="IPR045063">
    <property type="entry name" value="Dynamin_N"/>
</dbReference>
<dbReference type="PANTHER" id="PTHR36681:SF3">
    <property type="entry name" value="NUCLEAR GTPASE, GERMINAL CENTER-ASSOCIATED, TANDEM DUPLICATE 3"/>
    <property type="match status" value="1"/>
</dbReference>
<reference evidence="3 4" key="1">
    <citation type="submission" date="2024-01" db="EMBL/GenBank/DDBJ databases">
        <authorList>
            <person name="Allen C."/>
            <person name="Tagirdzhanova G."/>
        </authorList>
    </citation>
    <scope>NUCLEOTIDE SEQUENCE [LARGE SCALE GENOMIC DNA]</scope>
</reference>
<dbReference type="Proteomes" id="UP001642406">
    <property type="component" value="Unassembled WGS sequence"/>
</dbReference>
<comment type="caution">
    <text evidence="3">The sequence shown here is derived from an EMBL/GenBank/DDBJ whole genome shotgun (WGS) entry which is preliminary data.</text>
</comment>
<sequence length="904" mass="100070">MSASTKFIQCSTTNTANTAYTIAYTIADTVTSIKSVPCPAVGWVSELPASAPPIPAAPSVIRAAVTPVVPYDPRDEASPPSAFFTPAVQDAVQNGMRLASEAVVAVRSTGAAALDEDLQRLLGDAERLQTFSGKDTRTIAVLGDSGEGKSSLINSLLHVPDLAFTSDLGAACTSIATEYRQKAPAHTAPYTVEVEYLAKDAIHDLLKELLWDYRRLYRPGFSQEETSDADFRHFERASEQAWSALSSAFGHKGREFTPQIAQDMSEGVDERLLAQLTAWADEMEWPQSDIINGGPPHRDGFWTATAETTADCVALTKQFMLDRYWPFTKIIRVYLGSKILEAGVVLTDLPGLHDTNLARVRVTQDYLLRCDHVLLVAKIARARTDQSLRSSLFLALAQHVPAEWEASGPRRFNITVVCTRTEDIDMAGARRELAVSGSPLSLNLTRLDRAVAASRRAGDYAGIQTAKREQKRLLIEARNDHVRAALQQTYAAETNGQSLNVFCVSNKWYEKHGAAGNVDLVQASGIPALRQHCQAVAADARLAEAMHFLRSTVASLLASLGLWTARQLRAVDTVDENENGVQGTGLDVETIYQAADDVRRQLLQLPVDFERTLQDTFQEHIVRFFAERSQNWSRAASDKGAEWKAWHHTQYHAWCAHDGDHTTAARGYENWNALISWKMRTELDFSWELFEEEATTECQRVLGQSTTLLRSLEEIVNVETPSDTSVAVSAALAAQQHGLRYTVACAERVFLGDVRAKRRATSEANSTSYIVRVMIPTYRSAAQRYGRGRMAAQHRIVQGHLEDDTSLFPIVGSELATEMDGVLRTTRTKLQNLMIEVAHDMMAHLDLAFGGRQQVQQRQQAERIARQATSEMVARVRVFDGIVKRLKERHEELVATVAEHAGNL</sequence>
<feature type="domain" description="DUF7605" evidence="2">
    <location>
        <begin position="628"/>
        <end position="805"/>
    </location>
</feature>
<organism evidence="3 4">
    <name type="scientific">Sporothrix bragantina</name>
    <dbReference type="NCBI Taxonomy" id="671064"/>
    <lineage>
        <taxon>Eukaryota</taxon>
        <taxon>Fungi</taxon>
        <taxon>Dikarya</taxon>
        <taxon>Ascomycota</taxon>
        <taxon>Pezizomycotina</taxon>
        <taxon>Sordariomycetes</taxon>
        <taxon>Sordariomycetidae</taxon>
        <taxon>Ophiostomatales</taxon>
        <taxon>Ophiostomataceae</taxon>
        <taxon>Sporothrix</taxon>
    </lineage>
</organism>
<proteinExistence type="predicted"/>
<dbReference type="PANTHER" id="PTHR36681">
    <property type="entry name" value="NUCLEAR GTPASE, GERMINAL CENTER-ASSOCIATED, TANDEM DUPLICATE 3"/>
    <property type="match status" value="1"/>
</dbReference>
<protein>
    <submittedName>
        <fullName evidence="3">Uncharacterized protein</fullName>
    </submittedName>
</protein>
<gene>
    <name evidence="3" type="ORF">SBRCBS47491_004998</name>
</gene>
<accession>A0ABP0BSY3</accession>
<evidence type="ECO:0000313" key="3">
    <source>
        <dbReference type="EMBL" id="CAK7222837.1"/>
    </source>
</evidence>
<dbReference type="SUPFAM" id="SSF52540">
    <property type="entry name" value="P-loop containing nucleoside triphosphate hydrolases"/>
    <property type="match status" value="1"/>
</dbReference>
<dbReference type="Pfam" id="PF24564">
    <property type="entry name" value="DUF7605"/>
    <property type="match status" value="1"/>
</dbReference>
<name>A0ABP0BSY3_9PEZI</name>
<dbReference type="InterPro" id="IPR027417">
    <property type="entry name" value="P-loop_NTPase"/>
</dbReference>
<keyword evidence="4" id="KW-1185">Reference proteome</keyword>
<dbReference type="Gene3D" id="3.40.50.300">
    <property type="entry name" value="P-loop containing nucleotide triphosphate hydrolases"/>
    <property type="match status" value="1"/>
</dbReference>